<sequence length="77" mass="8868">MVDKGTTKKPKGKNKGKTLPIVNWFGRQGCYDTYRILNPQGTDHTWSRVKLDTRIDYIWITENLALGLKEAKIEDMA</sequence>
<protein>
    <submittedName>
        <fullName evidence="1">20385_t:CDS:1</fullName>
    </submittedName>
</protein>
<dbReference type="Gene3D" id="3.60.10.10">
    <property type="entry name" value="Endonuclease/exonuclease/phosphatase"/>
    <property type="match status" value="1"/>
</dbReference>
<proteinExistence type="predicted"/>
<reference evidence="1 2" key="1">
    <citation type="submission" date="2021-06" db="EMBL/GenBank/DDBJ databases">
        <authorList>
            <person name="Kallberg Y."/>
            <person name="Tangrot J."/>
            <person name="Rosling A."/>
        </authorList>
    </citation>
    <scope>NUCLEOTIDE SEQUENCE [LARGE SCALE GENOMIC DNA]</scope>
    <source>
        <strain evidence="1 2">120-4 pot B 10/14</strain>
    </source>
</reference>
<dbReference type="InterPro" id="IPR036691">
    <property type="entry name" value="Endo/exonu/phosph_ase_sf"/>
</dbReference>
<comment type="caution">
    <text evidence="1">The sequence shown here is derived from an EMBL/GenBank/DDBJ whole genome shotgun (WGS) entry which is preliminary data.</text>
</comment>
<dbReference type="SUPFAM" id="SSF56219">
    <property type="entry name" value="DNase I-like"/>
    <property type="match status" value="1"/>
</dbReference>
<evidence type="ECO:0000313" key="1">
    <source>
        <dbReference type="EMBL" id="CAG8843453.1"/>
    </source>
</evidence>
<accession>A0ABN7WYN9</accession>
<gene>
    <name evidence="1" type="ORF">GMARGA_LOCUS36552</name>
</gene>
<feature type="non-terminal residue" evidence="1">
    <location>
        <position position="77"/>
    </location>
</feature>
<organism evidence="1 2">
    <name type="scientific">Gigaspora margarita</name>
    <dbReference type="NCBI Taxonomy" id="4874"/>
    <lineage>
        <taxon>Eukaryota</taxon>
        <taxon>Fungi</taxon>
        <taxon>Fungi incertae sedis</taxon>
        <taxon>Mucoromycota</taxon>
        <taxon>Glomeromycotina</taxon>
        <taxon>Glomeromycetes</taxon>
        <taxon>Diversisporales</taxon>
        <taxon>Gigasporaceae</taxon>
        <taxon>Gigaspora</taxon>
    </lineage>
</organism>
<name>A0ABN7WYN9_GIGMA</name>
<dbReference type="EMBL" id="CAJVQB010072464">
    <property type="protein sequence ID" value="CAG8843453.1"/>
    <property type="molecule type" value="Genomic_DNA"/>
</dbReference>
<dbReference type="Proteomes" id="UP000789901">
    <property type="component" value="Unassembled WGS sequence"/>
</dbReference>
<evidence type="ECO:0000313" key="2">
    <source>
        <dbReference type="Proteomes" id="UP000789901"/>
    </source>
</evidence>
<keyword evidence="2" id="KW-1185">Reference proteome</keyword>